<feature type="domain" description="SXP/RAL-2 family protein Ani s 5-like cation-binding" evidence="2">
    <location>
        <begin position="46"/>
        <end position="151"/>
    </location>
</feature>
<evidence type="ECO:0000313" key="3">
    <source>
        <dbReference type="EMBL" id="CAJ0603110.1"/>
    </source>
</evidence>
<keyword evidence="1" id="KW-0732">Signal</keyword>
<dbReference type="Proteomes" id="UP001176961">
    <property type="component" value="Unassembled WGS sequence"/>
</dbReference>
<gene>
    <name evidence="3" type="ORF">CYNAS_LOCUS15093</name>
</gene>
<evidence type="ECO:0000259" key="2">
    <source>
        <dbReference type="Pfam" id="PF02520"/>
    </source>
</evidence>
<keyword evidence="4" id="KW-1185">Reference proteome</keyword>
<name>A0AA36MA51_CYLNA</name>
<reference evidence="3" key="1">
    <citation type="submission" date="2023-07" db="EMBL/GenBank/DDBJ databases">
        <authorList>
            <consortium name="CYATHOMIX"/>
        </authorList>
    </citation>
    <scope>NUCLEOTIDE SEQUENCE</scope>
    <source>
        <strain evidence="3">N/A</strain>
    </source>
</reference>
<dbReference type="AlphaFoldDB" id="A0AA36MA51"/>
<proteinExistence type="predicted"/>
<dbReference type="Pfam" id="PF02520">
    <property type="entry name" value="ANIS5_cation-bd"/>
    <property type="match status" value="1"/>
</dbReference>
<dbReference type="PANTHER" id="PTHR21593:SF36">
    <property type="entry name" value="DUF148 DOMAIN-CONTAINING PROTEIN-RELATED"/>
    <property type="match status" value="1"/>
</dbReference>
<feature type="signal peptide" evidence="1">
    <location>
        <begin position="1"/>
        <end position="15"/>
    </location>
</feature>
<dbReference type="PANTHER" id="PTHR21593">
    <property type="entry name" value="PRION-LIKE- Q/N-RICH -DOMAIN-BEARING PROTEIN PROTEIN"/>
    <property type="match status" value="1"/>
</dbReference>
<protein>
    <recommendedName>
        <fullName evidence="2">SXP/RAL-2 family protein Ani s 5-like cation-binding domain-containing protein</fullName>
    </recommendedName>
</protein>
<evidence type="ECO:0000256" key="1">
    <source>
        <dbReference type="SAM" id="SignalP"/>
    </source>
</evidence>
<dbReference type="InterPro" id="IPR003677">
    <property type="entry name" value="ANIS5_cation-bd"/>
</dbReference>
<comment type="caution">
    <text evidence="3">The sequence shown here is derived from an EMBL/GenBank/DDBJ whole genome shotgun (WGS) entry which is preliminary data.</text>
</comment>
<sequence length="172" mass="19479">MKLLLLTSIVVYSAGTGTQYPACVSNDGANVRASHYPFLRGASWSAVNAFNEIIGKYNITKEDRDEALDKWAVDNDLLDVYRKYRTTVESAREERRKAILGTLDYLRGFFEKIGELQANKSYTCTQESDGIRELCSTLNFLERRLVDTLMFAYRTGSSEKVKKALRLVPDGN</sequence>
<evidence type="ECO:0000313" key="4">
    <source>
        <dbReference type="Proteomes" id="UP001176961"/>
    </source>
</evidence>
<feature type="chain" id="PRO_5041201664" description="SXP/RAL-2 family protein Ani s 5-like cation-binding domain-containing protein" evidence="1">
    <location>
        <begin position="16"/>
        <end position="172"/>
    </location>
</feature>
<dbReference type="EMBL" id="CATQJL010000305">
    <property type="protein sequence ID" value="CAJ0603110.1"/>
    <property type="molecule type" value="Genomic_DNA"/>
</dbReference>
<organism evidence="3 4">
    <name type="scientific">Cylicocyclus nassatus</name>
    <name type="common">Nematode worm</name>
    <dbReference type="NCBI Taxonomy" id="53992"/>
    <lineage>
        <taxon>Eukaryota</taxon>
        <taxon>Metazoa</taxon>
        <taxon>Ecdysozoa</taxon>
        <taxon>Nematoda</taxon>
        <taxon>Chromadorea</taxon>
        <taxon>Rhabditida</taxon>
        <taxon>Rhabditina</taxon>
        <taxon>Rhabditomorpha</taxon>
        <taxon>Strongyloidea</taxon>
        <taxon>Strongylidae</taxon>
        <taxon>Cylicocyclus</taxon>
    </lineage>
</organism>
<accession>A0AA36MA51</accession>
<dbReference type="InterPro" id="IPR052823">
    <property type="entry name" value="SXP/RAL-2_related"/>
</dbReference>